<keyword evidence="4" id="KW-1185">Reference proteome</keyword>
<dbReference type="AlphaFoldDB" id="A0A4Q9DH90"/>
<proteinExistence type="predicted"/>
<dbReference type="Pfam" id="PF00395">
    <property type="entry name" value="SLH"/>
    <property type="match status" value="3"/>
</dbReference>
<dbReference type="PROSITE" id="PS51272">
    <property type="entry name" value="SLH"/>
    <property type="match status" value="3"/>
</dbReference>
<evidence type="ECO:0000313" key="3">
    <source>
        <dbReference type="EMBL" id="TBL69090.1"/>
    </source>
</evidence>
<reference evidence="3 4" key="1">
    <citation type="submission" date="2019-02" db="EMBL/GenBank/DDBJ databases">
        <title>Paenibacillus sp. nov., isolated from surface-sterilized tissue of Thalictrum simplex L.</title>
        <authorList>
            <person name="Tuo L."/>
        </authorList>
    </citation>
    <scope>NUCLEOTIDE SEQUENCE [LARGE SCALE GENOMIC DNA]</scope>
    <source>
        <strain evidence="3 4">N2SHLJ1</strain>
    </source>
</reference>
<dbReference type="OrthoDB" id="9997at2"/>
<feature type="signal peptide" evidence="1">
    <location>
        <begin position="1"/>
        <end position="26"/>
    </location>
</feature>
<name>A0A4Q9DH90_9BACL</name>
<feature type="domain" description="SLH" evidence="2">
    <location>
        <begin position="89"/>
        <end position="152"/>
    </location>
</feature>
<evidence type="ECO:0000313" key="4">
    <source>
        <dbReference type="Proteomes" id="UP000293142"/>
    </source>
</evidence>
<evidence type="ECO:0000259" key="2">
    <source>
        <dbReference type="PROSITE" id="PS51272"/>
    </source>
</evidence>
<sequence length="312" mass="33971">MKNVKQMVSILLSLHVAVAMCSAAFAAETKAEFSDVSPDAWYADAITYSTSNNLMSGTSETTFSPNLSMSRAMLATVLWRVDGSRPVSNTISFEDVAPGAWYTEAIRWANSTGIMEGYHSRTFGSNDPVTREQIATLMFRYEKYKNGDIEVDKKLDFADSDQVGDWATEAVVWAKQNQVMNGKPGNLFDPKGAASRAEVATILMGYRSRWAMSNDAIYADGEYTATGQYGGLPSSITVSVTLVNDVITATKVTPHATNPTSLDLQQRFAEAVPAVVVGKRIDEVKVDRLAGSSDTPDGFNAAIEQIKEQSRK</sequence>
<feature type="domain" description="SLH" evidence="2">
    <location>
        <begin position="29"/>
        <end position="88"/>
    </location>
</feature>
<comment type="caution">
    <text evidence="3">The sequence shown here is derived from an EMBL/GenBank/DDBJ whole genome shotgun (WGS) entry which is preliminary data.</text>
</comment>
<organism evidence="3 4">
    <name type="scientific">Paenibacillus thalictri</name>
    <dbReference type="NCBI Taxonomy" id="2527873"/>
    <lineage>
        <taxon>Bacteria</taxon>
        <taxon>Bacillati</taxon>
        <taxon>Bacillota</taxon>
        <taxon>Bacilli</taxon>
        <taxon>Bacillales</taxon>
        <taxon>Paenibacillaceae</taxon>
        <taxon>Paenibacillus</taxon>
    </lineage>
</organism>
<dbReference type="EMBL" id="SIRE01000041">
    <property type="protein sequence ID" value="TBL69090.1"/>
    <property type="molecule type" value="Genomic_DNA"/>
</dbReference>
<dbReference type="Proteomes" id="UP000293142">
    <property type="component" value="Unassembled WGS sequence"/>
</dbReference>
<dbReference type="InterPro" id="IPR001119">
    <property type="entry name" value="SLH_dom"/>
</dbReference>
<feature type="domain" description="SLH" evidence="2">
    <location>
        <begin position="154"/>
        <end position="217"/>
    </location>
</feature>
<feature type="chain" id="PRO_5020398671" description="SLH domain-containing protein" evidence="1">
    <location>
        <begin position="27"/>
        <end position="312"/>
    </location>
</feature>
<dbReference type="PANTHER" id="PTHR43308">
    <property type="entry name" value="OUTER MEMBRANE PROTEIN ALPHA-RELATED"/>
    <property type="match status" value="1"/>
</dbReference>
<gene>
    <name evidence="3" type="ORF">EYB31_36985</name>
</gene>
<dbReference type="RefSeq" id="WP_131018597.1">
    <property type="nucleotide sequence ID" value="NZ_SIRE01000041.1"/>
</dbReference>
<dbReference type="InterPro" id="IPR051465">
    <property type="entry name" value="Cell_Envelope_Struct_Comp"/>
</dbReference>
<keyword evidence="1" id="KW-0732">Signal</keyword>
<accession>A0A4Q9DH90</accession>
<evidence type="ECO:0000256" key="1">
    <source>
        <dbReference type="SAM" id="SignalP"/>
    </source>
</evidence>
<protein>
    <recommendedName>
        <fullName evidence="2">SLH domain-containing protein</fullName>
    </recommendedName>
</protein>